<evidence type="ECO:0000313" key="3">
    <source>
        <dbReference type="EMBL" id="OEE61124.1"/>
    </source>
</evidence>
<accession>A0A1E5C6H4</accession>
<dbReference type="InterPro" id="IPR002347">
    <property type="entry name" value="SDR_fam"/>
</dbReference>
<reference evidence="3 4" key="1">
    <citation type="journal article" date="2012" name="Science">
        <title>Ecological populations of bacteria act as socially cohesive units of antibiotic production and resistance.</title>
        <authorList>
            <person name="Cordero O.X."/>
            <person name="Wildschutte H."/>
            <person name="Kirkup B."/>
            <person name="Proehl S."/>
            <person name="Ngo L."/>
            <person name="Hussain F."/>
            <person name="Le Roux F."/>
            <person name="Mincer T."/>
            <person name="Polz M.F."/>
        </authorList>
    </citation>
    <scope>NUCLEOTIDE SEQUENCE [LARGE SCALE GENOMIC DNA]</scope>
    <source>
        <strain evidence="3 4">FF-454</strain>
    </source>
</reference>
<dbReference type="NCBIfam" id="NF006619">
    <property type="entry name" value="PRK09186.1"/>
    <property type="match status" value="1"/>
</dbReference>
<dbReference type="PANTHER" id="PTHR42760">
    <property type="entry name" value="SHORT-CHAIN DEHYDROGENASES/REDUCTASES FAMILY MEMBER"/>
    <property type="match status" value="1"/>
</dbReference>
<keyword evidence="4" id="KW-1185">Reference proteome</keyword>
<dbReference type="AlphaFoldDB" id="A0A1E5C6H4"/>
<dbReference type="Gene3D" id="3.40.50.720">
    <property type="entry name" value="NAD(P)-binding Rossmann-like Domain"/>
    <property type="match status" value="1"/>
</dbReference>
<keyword evidence="3" id="KW-0966">Cell projection</keyword>
<dbReference type="PANTHER" id="PTHR42760:SF133">
    <property type="entry name" value="3-OXOACYL-[ACYL-CARRIER-PROTEIN] REDUCTASE"/>
    <property type="match status" value="1"/>
</dbReference>
<dbReference type="Proteomes" id="UP000095039">
    <property type="component" value="Unassembled WGS sequence"/>
</dbReference>
<gene>
    <name evidence="3" type="ORF">A1OK_22075</name>
</gene>
<evidence type="ECO:0000256" key="1">
    <source>
        <dbReference type="ARBA" id="ARBA00006484"/>
    </source>
</evidence>
<name>A0A1E5C6H4_9GAMM</name>
<dbReference type="EMBL" id="AJWN02000057">
    <property type="protein sequence ID" value="OEE61124.1"/>
    <property type="molecule type" value="Genomic_DNA"/>
</dbReference>
<comment type="similarity">
    <text evidence="1">Belongs to the short-chain dehydrogenases/reductases (SDR) family.</text>
</comment>
<evidence type="ECO:0000313" key="4">
    <source>
        <dbReference type="Proteomes" id="UP000095039"/>
    </source>
</evidence>
<dbReference type="SUPFAM" id="SSF51735">
    <property type="entry name" value="NAD(P)-binding Rossmann-fold domains"/>
    <property type="match status" value="1"/>
</dbReference>
<dbReference type="RefSeq" id="WP_029486433.1">
    <property type="nucleotide sequence ID" value="NZ_AJWN02000057.1"/>
</dbReference>
<proteinExistence type="inferred from homology"/>
<comment type="caution">
    <text evidence="3">The sequence shown here is derived from an EMBL/GenBank/DDBJ whole genome shotgun (WGS) entry which is preliminary data.</text>
</comment>
<organism evidence="3 4">
    <name type="scientific">Enterovibrio norvegicus FF-454</name>
    <dbReference type="NCBI Taxonomy" id="1185651"/>
    <lineage>
        <taxon>Bacteria</taxon>
        <taxon>Pseudomonadati</taxon>
        <taxon>Pseudomonadota</taxon>
        <taxon>Gammaproteobacteria</taxon>
        <taxon>Vibrionales</taxon>
        <taxon>Vibrionaceae</taxon>
        <taxon>Enterovibrio</taxon>
    </lineage>
</organism>
<keyword evidence="2" id="KW-0560">Oxidoreductase</keyword>
<keyword evidence="3" id="KW-0282">Flagellum</keyword>
<dbReference type="Pfam" id="PF13561">
    <property type="entry name" value="adh_short_C2"/>
    <property type="match status" value="1"/>
</dbReference>
<dbReference type="PRINTS" id="PR00081">
    <property type="entry name" value="GDHRDH"/>
</dbReference>
<dbReference type="InterPro" id="IPR036291">
    <property type="entry name" value="NAD(P)-bd_dom_sf"/>
</dbReference>
<keyword evidence="3" id="KW-0969">Cilium</keyword>
<sequence>MENLLDRKTFLIVGAGGLLGSKIVLEALDQGAKIIAADVDLNSMKTRLSSVGVDIGSENLLLLEFNITEEESVKSLFSNAIWTIDGAVNSTYPRNKTYGKHLFDVSLDSFNENLSLHLGSAFLFTQQSAAYFLKKRKQFSLVNISSIYGVVAPKFEIYENTPMTMPVEYAAIKAAIQHLNKYVVSYVNDSGFRINCVSPGGIYDNQPDAFLDAYKNKTNGAGMLDVGDIVGSVLFLLSQQSRYVTGQNIIVDDGFSL</sequence>
<evidence type="ECO:0000256" key="2">
    <source>
        <dbReference type="ARBA" id="ARBA00023002"/>
    </source>
</evidence>
<dbReference type="GO" id="GO:0016616">
    <property type="term" value="F:oxidoreductase activity, acting on the CH-OH group of donors, NAD or NADP as acceptor"/>
    <property type="evidence" value="ECO:0007669"/>
    <property type="project" value="TreeGrafter"/>
</dbReference>
<protein>
    <submittedName>
        <fullName evidence="3">Flagellin modification protein A</fullName>
    </submittedName>
</protein>